<keyword evidence="1" id="KW-1133">Transmembrane helix</keyword>
<keyword evidence="3" id="KW-1185">Reference proteome</keyword>
<keyword evidence="1" id="KW-0472">Membrane</keyword>
<feature type="transmembrane region" description="Helical" evidence="1">
    <location>
        <begin position="34"/>
        <end position="54"/>
    </location>
</feature>
<sequence>MLYRKVVNYQLIRVLIMNEQLFVLTNQKKKTNHVLHLLLCIPTIGFWVIPWIIIASSNSSHNSQIDGQINNLMHYKVQGLSDVETFNRLKIDANARRIRDGRIFMVVVIAITIGLYFLLKS</sequence>
<organism evidence="2 3">
    <name type="scientific">Pseudomonas violetae</name>
    <dbReference type="NCBI Taxonomy" id="2915813"/>
    <lineage>
        <taxon>Bacteria</taxon>
        <taxon>Pseudomonadati</taxon>
        <taxon>Pseudomonadota</taxon>
        <taxon>Gammaproteobacteria</taxon>
        <taxon>Pseudomonadales</taxon>
        <taxon>Pseudomonadaceae</taxon>
        <taxon>Pseudomonas</taxon>
    </lineage>
</organism>
<evidence type="ECO:0000313" key="2">
    <source>
        <dbReference type="EMBL" id="MCK1794089.1"/>
    </source>
</evidence>
<proteinExistence type="predicted"/>
<feature type="transmembrane region" description="Helical" evidence="1">
    <location>
        <begin position="103"/>
        <end position="119"/>
    </location>
</feature>
<name>A0ABT0F7S7_9PSED</name>
<dbReference type="EMBL" id="JAKNRW010000051">
    <property type="protein sequence ID" value="MCK1794089.1"/>
    <property type="molecule type" value="Genomic_DNA"/>
</dbReference>
<dbReference type="RefSeq" id="WP_247294361.1">
    <property type="nucleotide sequence ID" value="NZ_JAKNRW010000051.1"/>
</dbReference>
<keyword evidence="1" id="KW-0812">Transmembrane</keyword>
<gene>
    <name evidence="2" type="ORF">L9059_28680</name>
</gene>
<evidence type="ECO:0000256" key="1">
    <source>
        <dbReference type="SAM" id="Phobius"/>
    </source>
</evidence>
<reference evidence="2 3" key="1">
    <citation type="submission" date="2022-02" db="EMBL/GenBank/DDBJ databases">
        <title>Comparative genomics of the first Antarctic Pseudomonas spp. capable of biotransforming 2,4,6-Trinitrotoluene.</title>
        <authorList>
            <person name="Cabrera M.A."/>
            <person name="Marquez S.L."/>
            <person name="Perez-Donoso J.M."/>
        </authorList>
    </citation>
    <scope>NUCLEOTIDE SEQUENCE [LARGE SCALE GENOMIC DNA]</scope>
    <source>
        <strain evidence="2 3">TNT19</strain>
    </source>
</reference>
<dbReference type="Proteomes" id="UP001299876">
    <property type="component" value="Unassembled WGS sequence"/>
</dbReference>
<protein>
    <submittedName>
        <fullName evidence="2">Uncharacterized protein</fullName>
    </submittedName>
</protein>
<comment type="caution">
    <text evidence="2">The sequence shown here is derived from an EMBL/GenBank/DDBJ whole genome shotgun (WGS) entry which is preliminary data.</text>
</comment>
<evidence type="ECO:0000313" key="3">
    <source>
        <dbReference type="Proteomes" id="UP001299876"/>
    </source>
</evidence>
<accession>A0ABT0F7S7</accession>